<feature type="transmembrane region" description="Helical" evidence="9">
    <location>
        <begin position="79"/>
        <end position="100"/>
    </location>
</feature>
<reference evidence="11 12" key="1">
    <citation type="submission" date="2017-05" db="EMBL/GenBank/DDBJ databases">
        <title>Complete and WGS of Bordetella genogroups.</title>
        <authorList>
            <person name="Spilker T."/>
            <person name="LiPuma J."/>
        </authorList>
    </citation>
    <scope>NUCLEOTIDE SEQUENCE [LARGE SCALE GENOMIC DNA]</scope>
    <source>
        <strain evidence="11 12">AU10456</strain>
    </source>
</reference>
<dbReference type="InterPro" id="IPR043428">
    <property type="entry name" value="LivM-like"/>
</dbReference>
<name>A0A261TZA6_9BORD</name>
<dbReference type="PANTHER" id="PTHR45772">
    <property type="entry name" value="CONSERVED COMPONENT OF ABC TRANSPORTER FOR NATURAL AMINO ACIDS-RELATED"/>
    <property type="match status" value="1"/>
</dbReference>
<dbReference type="CDD" id="cd06581">
    <property type="entry name" value="TM_PBP1_LivM_like"/>
    <property type="match status" value="1"/>
</dbReference>
<dbReference type="InterPro" id="IPR003593">
    <property type="entry name" value="AAA+_ATPase"/>
</dbReference>
<evidence type="ECO:0000259" key="10">
    <source>
        <dbReference type="PROSITE" id="PS50893"/>
    </source>
</evidence>
<evidence type="ECO:0000256" key="5">
    <source>
        <dbReference type="ARBA" id="ARBA00022741"/>
    </source>
</evidence>
<keyword evidence="12" id="KW-1185">Reference proteome</keyword>
<feature type="transmembrane region" description="Helical" evidence="9">
    <location>
        <begin position="242"/>
        <end position="266"/>
    </location>
</feature>
<gene>
    <name evidence="11" type="ORF">CAL25_04540</name>
</gene>
<evidence type="ECO:0000313" key="12">
    <source>
        <dbReference type="Proteomes" id="UP000216913"/>
    </source>
</evidence>
<evidence type="ECO:0000256" key="7">
    <source>
        <dbReference type="ARBA" id="ARBA00022989"/>
    </source>
</evidence>
<dbReference type="GO" id="GO:0005524">
    <property type="term" value="F:ATP binding"/>
    <property type="evidence" value="ECO:0007669"/>
    <property type="project" value="UniProtKB-KW"/>
</dbReference>
<dbReference type="InterPro" id="IPR027417">
    <property type="entry name" value="P-loop_NTPase"/>
</dbReference>
<keyword evidence="11" id="KW-0378">Hydrolase</keyword>
<keyword evidence="5" id="KW-0547">Nucleotide-binding</keyword>
<evidence type="ECO:0000256" key="1">
    <source>
        <dbReference type="ARBA" id="ARBA00004651"/>
    </source>
</evidence>
<accession>A0A261TZA6</accession>
<proteinExistence type="predicted"/>
<dbReference type="InterPro" id="IPR003439">
    <property type="entry name" value="ABC_transporter-like_ATP-bd"/>
</dbReference>
<dbReference type="FunFam" id="3.40.50.300:FF:000421">
    <property type="entry name" value="Branched-chain amino acid ABC transporter ATP-binding protein"/>
    <property type="match status" value="1"/>
</dbReference>
<feature type="transmembrane region" description="Helical" evidence="9">
    <location>
        <begin position="155"/>
        <end position="174"/>
    </location>
</feature>
<keyword evidence="4 9" id="KW-0812">Transmembrane</keyword>
<dbReference type="PROSITE" id="PS50893">
    <property type="entry name" value="ABC_TRANSPORTER_2"/>
    <property type="match status" value="1"/>
</dbReference>
<dbReference type="OrthoDB" id="5290247at2"/>
<dbReference type="Pfam" id="PF12399">
    <property type="entry name" value="BCA_ABC_TP_C"/>
    <property type="match status" value="1"/>
</dbReference>
<evidence type="ECO:0000256" key="4">
    <source>
        <dbReference type="ARBA" id="ARBA00022692"/>
    </source>
</evidence>
<dbReference type="InterPro" id="IPR001851">
    <property type="entry name" value="ABC_transp_permease"/>
</dbReference>
<dbReference type="InterPro" id="IPR032823">
    <property type="entry name" value="BCA_ABC_TP_C"/>
</dbReference>
<keyword evidence="2" id="KW-0813">Transport</keyword>
<dbReference type="Proteomes" id="UP000216913">
    <property type="component" value="Unassembled WGS sequence"/>
</dbReference>
<dbReference type="PANTHER" id="PTHR45772:SF2">
    <property type="entry name" value="ABC TRANSPORTER ATP-BINDING PROTEIN"/>
    <property type="match status" value="1"/>
</dbReference>
<dbReference type="Pfam" id="PF02653">
    <property type="entry name" value="BPD_transp_2"/>
    <property type="match status" value="1"/>
</dbReference>
<feature type="domain" description="ABC transporter" evidence="10">
    <location>
        <begin position="347"/>
        <end position="592"/>
    </location>
</feature>
<dbReference type="SUPFAM" id="SSF52540">
    <property type="entry name" value="P-loop containing nucleoside triphosphate hydrolases"/>
    <property type="match status" value="1"/>
</dbReference>
<evidence type="ECO:0000256" key="9">
    <source>
        <dbReference type="SAM" id="Phobius"/>
    </source>
</evidence>
<feature type="transmembrane region" description="Helical" evidence="9">
    <location>
        <begin position="204"/>
        <end position="222"/>
    </location>
</feature>
<evidence type="ECO:0000313" key="11">
    <source>
        <dbReference type="EMBL" id="OZI54617.1"/>
    </source>
</evidence>
<dbReference type="AlphaFoldDB" id="A0A261TZA6"/>
<dbReference type="GO" id="GO:0016887">
    <property type="term" value="F:ATP hydrolysis activity"/>
    <property type="evidence" value="ECO:0007669"/>
    <property type="project" value="InterPro"/>
</dbReference>
<dbReference type="Pfam" id="PF00005">
    <property type="entry name" value="ABC_tran"/>
    <property type="match status" value="1"/>
</dbReference>
<dbReference type="EMBL" id="NEVP01000002">
    <property type="protein sequence ID" value="OZI54617.1"/>
    <property type="molecule type" value="Genomic_DNA"/>
</dbReference>
<feature type="transmembrane region" description="Helical" evidence="9">
    <location>
        <begin position="286"/>
        <end position="312"/>
    </location>
</feature>
<dbReference type="RefSeq" id="WP_094798891.1">
    <property type="nucleotide sequence ID" value="NZ_NEVN01000003.1"/>
</dbReference>
<dbReference type="SMART" id="SM00382">
    <property type="entry name" value="AAA"/>
    <property type="match status" value="1"/>
</dbReference>
<evidence type="ECO:0000256" key="2">
    <source>
        <dbReference type="ARBA" id="ARBA00022448"/>
    </source>
</evidence>
<feature type="transmembrane region" description="Helical" evidence="9">
    <location>
        <begin position="107"/>
        <end position="124"/>
    </location>
</feature>
<keyword evidence="7 9" id="KW-1133">Transmembrane helix</keyword>
<feature type="transmembrane region" description="Helical" evidence="9">
    <location>
        <begin position="31"/>
        <end position="48"/>
    </location>
</feature>
<sequence>MNRILPLVFIVVLAALPLVGATPEFWITQLNYIGLASLVALGLVLLTGVGGLTSFGQAAFVGLGAYTTAYLTTQYGASPWLALVVGLLITAGVAFFLGLITLRLSGHYLPLGTIAWGLSLYYLFGNLDFLGKHDGIAGIEPISVFGFSLASGRHIYFLIWIFVLLALWATHNLLDSRPGRAIRALKSGAGMAESMGVNTGSYKIIIFVWAAILACVSGWLYAHMQRAVSPSPFGLNYGIEYLFMAVVGGASHVWGALLGSAVILGLKDQLQNLLPLVIDTNTNVELVVFGVLMILMLQYASNGLWPILAGWWSRLTGTAGSRRSLAPPPEAPALPQRTRPAAGELVLEVDAIRKEFGGLVAVNDITFKVRAGEIMGLIGPNGAGKSTTFNLISGVLPVTRGQVRFLGERTDGRSARAIAQMGVGRTFQHVQLLPTMSVLENVALGAHMRSDVGVLSGALHSDRAREAQLLHEAARQLQRVGLGDYLYEQAGNLALGQQRILEIARALACDPVLLLLDEPAAGLRYKEKQELAQVLEQLRAEGLSILLVEHDMDFVMRLTNHLVVMDFGTKLAEGVPAEVQQNPAVLEAYLGGIDDDLPEADQGKPVAAGGVQ</sequence>
<dbReference type="GO" id="GO:0015658">
    <property type="term" value="F:branched-chain amino acid transmembrane transporter activity"/>
    <property type="evidence" value="ECO:0007669"/>
    <property type="project" value="InterPro"/>
</dbReference>
<keyword evidence="8 9" id="KW-0472">Membrane</keyword>
<comment type="subcellular location">
    <subcellularLocation>
        <location evidence="1">Cell membrane</location>
        <topology evidence="1">Multi-pass membrane protein</topology>
    </subcellularLocation>
</comment>
<evidence type="ECO:0000256" key="8">
    <source>
        <dbReference type="ARBA" id="ARBA00023136"/>
    </source>
</evidence>
<evidence type="ECO:0000256" key="3">
    <source>
        <dbReference type="ARBA" id="ARBA00022475"/>
    </source>
</evidence>
<organism evidence="11 12">
    <name type="scientific">Bordetella genomosp. 5</name>
    <dbReference type="NCBI Taxonomy" id="1395608"/>
    <lineage>
        <taxon>Bacteria</taxon>
        <taxon>Pseudomonadati</taxon>
        <taxon>Pseudomonadota</taxon>
        <taxon>Betaproteobacteria</taxon>
        <taxon>Burkholderiales</taxon>
        <taxon>Alcaligenaceae</taxon>
        <taxon>Bordetella</taxon>
    </lineage>
</organism>
<keyword evidence="3" id="KW-1003">Cell membrane</keyword>
<comment type="caution">
    <text evidence="11">The sequence shown here is derived from an EMBL/GenBank/DDBJ whole genome shotgun (WGS) entry which is preliminary data.</text>
</comment>
<evidence type="ECO:0000256" key="6">
    <source>
        <dbReference type="ARBA" id="ARBA00022840"/>
    </source>
</evidence>
<dbReference type="CDD" id="cd03219">
    <property type="entry name" value="ABC_Mj1267_LivG_branched"/>
    <property type="match status" value="1"/>
</dbReference>
<keyword evidence="6" id="KW-0067">ATP-binding</keyword>
<dbReference type="Gene3D" id="3.40.50.300">
    <property type="entry name" value="P-loop containing nucleotide triphosphate hydrolases"/>
    <property type="match status" value="1"/>
</dbReference>
<dbReference type="InterPro" id="IPR051120">
    <property type="entry name" value="ABC_AA/LPS_Transport"/>
</dbReference>
<protein>
    <submittedName>
        <fullName evidence="11">Metal-dependent hydrolase</fullName>
    </submittedName>
</protein>
<dbReference type="GO" id="GO:0005886">
    <property type="term" value="C:plasma membrane"/>
    <property type="evidence" value="ECO:0007669"/>
    <property type="project" value="UniProtKB-SubCell"/>
</dbReference>